<dbReference type="SMART" id="SM00382">
    <property type="entry name" value="AAA"/>
    <property type="match status" value="1"/>
</dbReference>
<reference evidence="8" key="1">
    <citation type="submission" date="2020-10" db="EMBL/GenBank/DDBJ databases">
        <authorList>
            <person name="Gilroy R."/>
        </authorList>
    </citation>
    <scope>NUCLEOTIDE SEQUENCE</scope>
    <source>
        <strain evidence="8">ChiHjej12B11-29160</strain>
    </source>
</reference>
<reference evidence="8" key="2">
    <citation type="journal article" date="2021" name="PeerJ">
        <title>Extensive microbial diversity within the chicken gut microbiome revealed by metagenomics and culture.</title>
        <authorList>
            <person name="Gilroy R."/>
            <person name="Ravi A."/>
            <person name="Getino M."/>
            <person name="Pursley I."/>
            <person name="Horton D.L."/>
            <person name="Alikhan N.F."/>
            <person name="Baker D."/>
            <person name="Gharbi K."/>
            <person name="Hall N."/>
            <person name="Watson M."/>
            <person name="Adriaenssens E.M."/>
            <person name="Foster-Nyarko E."/>
            <person name="Jarju S."/>
            <person name="Secka A."/>
            <person name="Antonio M."/>
            <person name="Oren A."/>
            <person name="Chaudhuri R.R."/>
            <person name="La Ragione R."/>
            <person name="Hildebrand F."/>
            <person name="Pallen M.J."/>
        </authorList>
    </citation>
    <scope>NUCLEOTIDE SEQUENCE</scope>
    <source>
        <strain evidence="8">ChiHjej12B11-29160</strain>
    </source>
</reference>
<keyword evidence="2" id="KW-0813">Transport</keyword>
<accession>A0A9D1L4Y7</accession>
<keyword evidence="3" id="KW-1003">Cell membrane</keyword>
<dbReference type="PANTHER" id="PTHR43166:SF35">
    <property type="entry name" value="L-CYSTINE IMPORT ATP-BINDING PROTEIN TCYN"/>
    <property type="match status" value="1"/>
</dbReference>
<evidence type="ECO:0000256" key="2">
    <source>
        <dbReference type="ARBA" id="ARBA00022448"/>
    </source>
</evidence>
<dbReference type="InterPro" id="IPR017871">
    <property type="entry name" value="ABC_transporter-like_CS"/>
</dbReference>
<evidence type="ECO:0000256" key="1">
    <source>
        <dbReference type="ARBA" id="ARBA00004202"/>
    </source>
</evidence>
<dbReference type="PANTHER" id="PTHR43166">
    <property type="entry name" value="AMINO ACID IMPORT ATP-BINDING PROTEIN"/>
    <property type="match status" value="1"/>
</dbReference>
<keyword evidence="5 8" id="KW-0067">ATP-binding</keyword>
<dbReference type="GO" id="GO:0016887">
    <property type="term" value="F:ATP hydrolysis activity"/>
    <property type="evidence" value="ECO:0007669"/>
    <property type="project" value="InterPro"/>
</dbReference>
<sequence length="262" mass="28657">MSNSTENATLPVFSMQHVEKSFGDNHVLRDISLEVTPGEVVAIIGPSGGGKSTLLRCATTLEKIDAGSLRYGDLTVAETNDAGQVQYAHGEQLRKAKSRFGLVFQSYNLFPHMSVLRNIMDAPLVVQHRPRAEVEETAHALIKKMGLVGNENKVPCQLSGGQQQRASIARALAMGPDILFFDEPTSALDPELTGEVLKVLKQLAAEQTTMIIVTHEMAFAHDVATRVVFVDEGTIVEQGTPQEVMDRPLQVRTKEFLSRYSG</sequence>
<evidence type="ECO:0000313" key="8">
    <source>
        <dbReference type="EMBL" id="HIU24320.1"/>
    </source>
</evidence>
<keyword evidence="6" id="KW-0472">Membrane</keyword>
<dbReference type="GO" id="GO:0005524">
    <property type="term" value="F:ATP binding"/>
    <property type="evidence" value="ECO:0007669"/>
    <property type="project" value="UniProtKB-KW"/>
</dbReference>
<evidence type="ECO:0000256" key="3">
    <source>
        <dbReference type="ARBA" id="ARBA00022475"/>
    </source>
</evidence>
<evidence type="ECO:0000313" key="9">
    <source>
        <dbReference type="Proteomes" id="UP000824078"/>
    </source>
</evidence>
<evidence type="ECO:0000256" key="4">
    <source>
        <dbReference type="ARBA" id="ARBA00022741"/>
    </source>
</evidence>
<dbReference type="Proteomes" id="UP000824078">
    <property type="component" value="Unassembled WGS sequence"/>
</dbReference>
<proteinExistence type="predicted"/>
<dbReference type="InterPro" id="IPR003593">
    <property type="entry name" value="AAA+_ATPase"/>
</dbReference>
<name>A0A9D1L4Y7_9ACTN</name>
<dbReference type="Pfam" id="PF00005">
    <property type="entry name" value="ABC_tran"/>
    <property type="match status" value="1"/>
</dbReference>
<organism evidence="8 9">
    <name type="scientific">Candidatus Coprovicinus avistercoris</name>
    <dbReference type="NCBI Taxonomy" id="2840754"/>
    <lineage>
        <taxon>Bacteria</taxon>
        <taxon>Bacillati</taxon>
        <taxon>Actinomycetota</taxon>
        <taxon>Coriobacteriia</taxon>
        <taxon>Coriobacteriales</taxon>
        <taxon>Coriobacteriaceae</taxon>
        <taxon>Coriobacteriaceae incertae sedis</taxon>
        <taxon>Candidatus Coprovicinus</taxon>
    </lineage>
</organism>
<evidence type="ECO:0000256" key="6">
    <source>
        <dbReference type="ARBA" id="ARBA00023136"/>
    </source>
</evidence>
<dbReference type="Gene3D" id="3.40.50.300">
    <property type="entry name" value="P-loop containing nucleotide triphosphate hydrolases"/>
    <property type="match status" value="1"/>
</dbReference>
<feature type="domain" description="ABC transporter" evidence="7">
    <location>
        <begin position="13"/>
        <end position="257"/>
    </location>
</feature>
<dbReference type="InterPro" id="IPR027417">
    <property type="entry name" value="P-loop_NTPase"/>
</dbReference>
<dbReference type="GO" id="GO:0005886">
    <property type="term" value="C:plasma membrane"/>
    <property type="evidence" value="ECO:0007669"/>
    <property type="project" value="UniProtKB-SubCell"/>
</dbReference>
<comment type="subcellular location">
    <subcellularLocation>
        <location evidence="1">Cell membrane</location>
        <topology evidence="1">Peripheral membrane protein</topology>
    </subcellularLocation>
</comment>
<evidence type="ECO:0000256" key="5">
    <source>
        <dbReference type="ARBA" id="ARBA00022840"/>
    </source>
</evidence>
<dbReference type="InterPro" id="IPR050086">
    <property type="entry name" value="MetN_ABC_transporter-like"/>
</dbReference>
<protein>
    <submittedName>
        <fullName evidence="8">Amino acid ABC transporter ATP-binding protein</fullName>
    </submittedName>
</protein>
<dbReference type="InterPro" id="IPR003439">
    <property type="entry name" value="ABC_transporter-like_ATP-bd"/>
</dbReference>
<comment type="caution">
    <text evidence="8">The sequence shown here is derived from an EMBL/GenBank/DDBJ whole genome shotgun (WGS) entry which is preliminary data.</text>
</comment>
<dbReference type="GO" id="GO:0015424">
    <property type="term" value="F:ABC-type amino acid transporter activity"/>
    <property type="evidence" value="ECO:0007669"/>
    <property type="project" value="InterPro"/>
</dbReference>
<evidence type="ECO:0000259" key="7">
    <source>
        <dbReference type="PROSITE" id="PS50893"/>
    </source>
</evidence>
<keyword evidence="4" id="KW-0547">Nucleotide-binding</keyword>
<dbReference type="InterPro" id="IPR030679">
    <property type="entry name" value="ABC_ATPase_HisP-typ"/>
</dbReference>
<dbReference type="PROSITE" id="PS00211">
    <property type="entry name" value="ABC_TRANSPORTER_1"/>
    <property type="match status" value="1"/>
</dbReference>
<gene>
    <name evidence="8" type="ORF">IAD17_05310</name>
</gene>
<dbReference type="PROSITE" id="PS50893">
    <property type="entry name" value="ABC_TRANSPORTER_2"/>
    <property type="match status" value="1"/>
</dbReference>
<dbReference type="PIRSF" id="PIRSF039085">
    <property type="entry name" value="ABC_ATPase_HisP"/>
    <property type="match status" value="1"/>
</dbReference>
<dbReference type="SUPFAM" id="SSF52540">
    <property type="entry name" value="P-loop containing nucleoside triphosphate hydrolases"/>
    <property type="match status" value="1"/>
</dbReference>
<dbReference type="AlphaFoldDB" id="A0A9D1L4Y7"/>
<dbReference type="EMBL" id="DVMQ01000016">
    <property type="protein sequence ID" value="HIU24320.1"/>
    <property type="molecule type" value="Genomic_DNA"/>
</dbReference>